<dbReference type="STRING" id="287098.SAMN05421665_0509"/>
<accession>A0A1R3WGW6</accession>
<protein>
    <recommendedName>
        <fullName evidence="3">Response regulator receiver domain-containing protein</fullName>
    </recommendedName>
</protein>
<dbReference type="SUPFAM" id="SSF52172">
    <property type="entry name" value="CheY-like"/>
    <property type="match status" value="1"/>
</dbReference>
<keyword evidence="2" id="KW-1185">Reference proteome</keyword>
<gene>
    <name evidence="1" type="ORF">SAMN05421665_0509</name>
</gene>
<name>A0A1R3WGW6_9RHOB</name>
<evidence type="ECO:0000313" key="1">
    <source>
        <dbReference type="EMBL" id="SIT77155.1"/>
    </source>
</evidence>
<dbReference type="AlphaFoldDB" id="A0A1R3WGW6"/>
<evidence type="ECO:0000313" key="2">
    <source>
        <dbReference type="Proteomes" id="UP000186997"/>
    </source>
</evidence>
<sequence>MSAKVVVIDDTSEKYTAILDFFERYFPTYEVSWFKNFRQSQNNLLYFDYDLLILDMSFERHGATSEDVAFNGLAGLHVLQFLWVENISLPTVILTTHDRYTDPDFGEIVGLDALKGYIHENFGDVVMECLSLGPDEKIWHEQLAEVIINAEI</sequence>
<dbReference type="Proteomes" id="UP000186997">
    <property type="component" value="Unassembled WGS sequence"/>
</dbReference>
<dbReference type="InterPro" id="IPR011006">
    <property type="entry name" value="CheY-like_superfamily"/>
</dbReference>
<dbReference type="Gene3D" id="3.40.50.2300">
    <property type="match status" value="1"/>
</dbReference>
<organism evidence="1 2">
    <name type="scientific">Yoonia rosea</name>
    <dbReference type="NCBI Taxonomy" id="287098"/>
    <lineage>
        <taxon>Bacteria</taxon>
        <taxon>Pseudomonadati</taxon>
        <taxon>Pseudomonadota</taxon>
        <taxon>Alphaproteobacteria</taxon>
        <taxon>Rhodobacterales</taxon>
        <taxon>Paracoccaceae</taxon>
        <taxon>Yoonia</taxon>
    </lineage>
</organism>
<reference evidence="2" key="1">
    <citation type="submission" date="2017-01" db="EMBL/GenBank/DDBJ databases">
        <authorList>
            <person name="Varghese N."/>
            <person name="Submissions S."/>
        </authorList>
    </citation>
    <scope>NUCLEOTIDE SEQUENCE [LARGE SCALE GENOMIC DNA]</scope>
    <source>
        <strain evidence="2">DSM 29591</strain>
    </source>
</reference>
<proteinExistence type="predicted"/>
<dbReference type="EMBL" id="FTPR01000001">
    <property type="protein sequence ID" value="SIT77155.1"/>
    <property type="molecule type" value="Genomic_DNA"/>
</dbReference>
<evidence type="ECO:0008006" key="3">
    <source>
        <dbReference type="Google" id="ProtNLM"/>
    </source>
</evidence>
<dbReference type="RefSeq" id="WP_076658230.1">
    <property type="nucleotide sequence ID" value="NZ_FTPR01000001.1"/>
</dbReference>